<proteinExistence type="predicted"/>
<dbReference type="EMBL" id="CP020370">
    <property type="protein sequence ID" value="AUB83396.1"/>
    <property type="molecule type" value="Genomic_DNA"/>
</dbReference>
<dbReference type="RefSeq" id="WP_100921084.1">
    <property type="nucleotide sequence ID" value="NZ_CP020370.1"/>
</dbReference>
<feature type="compositionally biased region" description="Acidic residues" evidence="1">
    <location>
        <begin position="853"/>
        <end position="866"/>
    </location>
</feature>
<organism evidence="2 3">
    <name type="scientific">Candidatus Thiodictyon syntrophicum</name>
    <dbReference type="NCBI Taxonomy" id="1166950"/>
    <lineage>
        <taxon>Bacteria</taxon>
        <taxon>Pseudomonadati</taxon>
        <taxon>Pseudomonadota</taxon>
        <taxon>Gammaproteobacteria</taxon>
        <taxon>Chromatiales</taxon>
        <taxon>Chromatiaceae</taxon>
        <taxon>Thiodictyon</taxon>
    </lineage>
</organism>
<dbReference type="Gene3D" id="1.25.40.10">
    <property type="entry name" value="Tetratricopeptide repeat domain"/>
    <property type="match status" value="1"/>
</dbReference>
<feature type="region of interest" description="Disordered" evidence="1">
    <location>
        <begin position="816"/>
        <end position="866"/>
    </location>
</feature>
<gene>
    <name evidence="2" type="ORF">THSYN_22245</name>
</gene>
<protein>
    <recommendedName>
        <fullName evidence="4">Tetratricopeptide repeat protein</fullName>
    </recommendedName>
</protein>
<dbReference type="KEGG" id="tsy:THSYN_22245"/>
<evidence type="ECO:0000256" key="1">
    <source>
        <dbReference type="SAM" id="MobiDB-lite"/>
    </source>
</evidence>
<sequence>MKKPRKVGAAAPKSPQQSAAALLALAQGQAAAGRWREATAAFKDLLKIEDRPEWRLELAAAYAGRARELAAKGMPKEALTLWENRALVAPQLPPELDYCALLLRQGKVQAVLDLLARAGGRLEGAALTALRSHLAALHLAGEAAVAAGLAADDPIRVLGPTAAAALDAYCRGDDAALHEALAAIPFRSPYRDLAQVLKALQRAPAAPAEAAALLERVGDDSGFAPLRRACTLALGPPETLPARLADAGDQTRRFALTLAGWGDERQALWEETHRVGGTGPQALLRLLQRRRALLGEDWARRQALRLLVPGFPKSAALITEGGGRRLSPDERLLVTAWHAEESRNPWDAIEAWGAYADHLIETGPGPAGSDAALRVALVLRRVDSHHDFLSGVAPSQDPENPDSALADALALSLTYDPDDRDTYERLVRYYLRGDRLKDARPLLEQGLKRFPKDLGLLTAAMDAALAGDAFKKAARYAHEILALDPINSGARERLVKAHLAHARKQVRAARYDLARKELDEAGQWDQDGRRREQRALFAGLLDLIEDESRGRDTLRAQIAALGGGLSAALALSLEAFAIGRTAAWALKAVGSAKPQAPTQADLSAFLARLRAYLEGGEGLATELQRLFDKPLSIAAKWPLTLAESEAACDTLRRAGLTLARQAFAAAALKRWPDTPVFVLHQFESRRTGRRSHPDRAELGRLEDAWARAREAGDERTAHRIEQVIDQYAPPPFFPGLPGGFFTDAFDDDDDDGPDPGQFPMPPDAAMRAIIEIMGIDQVLKIAGLSAQERAEFKRREREVGRARMIDEVLELMREELPDFGAGMPPAPGPGTRGAPPGGGPKGKRKTPRATDPEPPDDDAPEQFELF</sequence>
<evidence type="ECO:0000313" key="3">
    <source>
        <dbReference type="Proteomes" id="UP000232638"/>
    </source>
</evidence>
<evidence type="ECO:0000313" key="2">
    <source>
        <dbReference type="EMBL" id="AUB83396.1"/>
    </source>
</evidence>
<evidence type="ECO:0008006" key="4">
    <source>
        <dbReference type="Google" id="ProtNLM"/>
    </source>
</evidence>
<dbReference type="InterPro" id="IPR011990">
    <property type="entry name" value="TPR-like_helical_dom_sf"/>
</dbReference>
<accession>A0A2K8UCV2</accession>
<keyword evidence="3" id="KW-1185">Reference proteome</keyword>
<dbReference type="AlphaFoldDB" id="A0A2K8UCV2"/>
<dbReference type="SUPFAM" id="SSF48452">
    <property type="entry name" value="TPR-like"/>
    <property type="match status" value="1"/>
</dbReference>
<name>A0A2K8UCV2_9GAMM</name>
<dbReference type="Proteomes" id="UP000232638">
    <property type="component" value="Chromosome"/>
</dbReference>
<dbReference type="OrthoDB" id="9151247at2"/>
<reference evidence="2 3" key="1">
    <citation type="submission" date="2017-03" db="EMBL/GenBank/DDBJ databases">
        <title>Complete genome sequence of Candidatus 'Thiodictyon syntrophicum' sp. nov. strain Cad16T, a photolithoautotroph purple sulfur bacterium isolated from an alpine meromictic lake.</title>
        <authorList>
            <person name="Luedin S.M."/>
            <person name="Pothier J.F."/>
            <person name="Danza F."/>
            <person name="Storelli N."/>
            <person name="Wittwer M."/>
            <person name="Tonolla M."/>
        </authorList>
    </citation>
    <scope>NUCLEOTIDE SEQUENCE [LARGE SCALE GENOMIC DNA]</scope>
    <source>
        <strain evidence="2 3">Cad16T</strain>
    </source>
</reference>